<reference evidence="5" key="1">
    <citation type="submission" date="2016-06" db="EMBL/GenBank/DDBJ databases">
        <title>Draft Genome sequence of the fungus Inonotus baumii.</title>
        <authorList>
            <person name="Zhu H."/>
            <person name="Lin W."/>
        </authorList>
    </citation>
    <scope>NUCLEOTIDE SEQUENCE</scope>
    <source>
        <strain evidence="5">821</strain>
    </source>
</reference>
<keyword evidence="2" id="KW-0378">Hydrolase</keyword>
<name>A0A9Q5I5C2_SANBA</name>
<protein>
    <submittedName>
        <fullName evidence="5">Alpha/beta-hydrolase</fullName>
    </submittedName>
</protein>
<dbReference type="InterPro" id="IPR002921">
    <property type="entry name" value="Fungal_lipase-type"/>
</dbReference>
<keyword evidence="6" id="KW-1185">Reference proteome</keyword>
<dbReference type="PANTHER" id="PTHR46640">
    <property type="entry name" value="TRIACYLGLYCEROL LIPASE, PUTATIVE (AFU_ORTHOLOGUE AFUA_6G06510)-RELATED"/>
    <property type="match status" value="1"/>
</dbReference>
<organism evidence="5 6">
    <name type="scientific">Sanghuangporus baumii</name>
    <name type="common">Phellinus baumii</name>
    <dbReference type="NCBI Taxonomy" id="108892"/>
    <lineage>
        <taxon>Eukaryota</taxon>
        <taxon>Fungi</taxon>
        <taxon>Dikarya</taxon>
        <taxon>Basidiomycota</taxon>
        <taxon>Agaricomycotina</taxon>
        <taxon>Agaricomycetes</taxon>
        <taxon>Hymenochaetales</taxon>
        <taxon>Hymenochaetaceae</taxon>
        <taxon>Sanghuangporus</taxon>
    </lineage>
</organism>
<dbReference type="InterPro" id="IPR029058">
    <property type="entry name" value="AB_hydrolase_fold"/>
</dbReference>
<dbReference type="Gene3D" id="3.40.50.1820">
    <property type="entry name" value="alpha/beta hydrolase"/>
    <property type="match status" value="1"/>
</dbReference>
<keyword evidence="1 3" id="KW-0732">Signal</keyword>
<feature type="chain" id="PRO_5040409810" evidence="3">
    <location>
        <begin position="19"/>
        <end position="287"/>
    </location>
</feature>
<dbReference type="Proteomes" id="UP000757232">
    <property type="component" value="Unassembled WGS sequence"/>
</dbReference>
<evidence type="ECO:0000259" key="4">
    <source>
        <dbReference type="Pfam" id="PF01764"/>
    </source>
</evidence>
<evidence type="ECO:0000313" key="6">
    <source>
        <dbReference type="Proteomes" id="UP000757232"/>
    </source>
</evidence>
<dbReference type="OrthoDB" id="438440at2759"/>
<dbReference type="SUPFAM" id="SSF53474">
    <property type="entry name" value="alpha/beta-Hydrolases"/>
    <property type="match status" value="1"/>
</dbReference>
<accession>A0A9Q5I5C2</accession>
<dbReference type="CDD" id="cd00519">
    <property type="entry name" value="Lipase_3"/>
    <property type="match status" value="1"/>
</dbReference>
<comment type="caution">
    <text evidence="5">The sequence shown here is derived from an EMBL/GenBank/DDBJ whole genome shotgun (WGS) entry which is preliminary data.</text>
</comment>
<feature type="domain" description="Fungal lipase-type" evidence="4">
    <location>
        <begin position="84"/>
        <end position="222"/>
    </location>
</feature>
<feature type="signal peptide" evidence="3">
    <location>
        <begin position="1"/>
        <end position="18"/>
    </location>
</feature>
<dbReference type="GO" id="GO:0006629">
    <property type="term" value="P:lipid metabolic process"/>
    <property type="evidence" value="ECO:0007669"/>
    <property type="project" value="InterPro"/>
</dbReference>
<proteinExistence type="predicted"/>
<dbReference type="GO" id="GO:0016787">
    <property type="term" value="F:hydrolase activity"/>
    <property type="evidence" value="ECO:0007669"/>
    <property type="project" value="UniProtKB-KW"/>
</dbReference>
<dbReference type="Pfam" id="PF01764">
    <property type="entry name" value="Lipase_3"/>
    <property type="match status" value="1"/>
</dbReference>
<sequence>MLPLFVLVACSLAEVVSGNTLERRAISQELLAEFTRFTSLSIAAYQPSCPKPLGTELVLAINNDSTNTQGFIARDDSNKQIIATFRGSQQLEDFVRGYNIWLRVPYSSPGVTETSNATAHIGFLNAYNSVASTILSTIASELQAHPDYTLISTGHSLGASLACLCGLSLASNFPGTPLRVFTFGQPRTGDSAYADLVERLVGVDNIYRAVHTYDGVPTLIPQALGYRHHGTEFWNFEDPSTVDNVKVCSGQEDPTCSDSIPTTGINLAHIYYFGEVIGIGLNPSVCE</sequence>
<evidence type="ECO:0000256" key="2">
    <source>
        <dbReference type="ARBA" id="ARBA00022801"/>
    </source>
</evidence>
<dbReference type="AlphaFoldDB" id="A0A9Q5I5C2"/>
<evidence type="ECO:0000256" key="1">
    <source>
        <dbReference type="ARBA" id="ARBA00022729"/>
    </source>
</evidence>
<evidence type="ECO:0000256" key="3">
    <source>
        <dbReference type="SAM" id="SignalP"/>
    </source>
</evidence>
<evidence type="ECO:0000313" key="5">
    <source>
        <dbReference type="EMBL" id="OCB91944.1"/>
    </source>
</evidence>
<dbReference type="EMBL" id="LNZH02000048">
    <property type="protein sequence ID" value="OCB91944.1"/>
    <property type="molecule type" value="Genomic_DNA"/>
</dbReference>
<dbReference type="PANTHER" id="PTHR46640:SF1">
    <property type="entry name" value="FUNGAL LIPASE-LIKE DOMAIN-CONTAINING PROTEIN-RELATED"/>
    <property type="match status" value="1"/>
</dbReference>
<gene>
    <name evidence="5" type="ORF">A7U60_g743</name>
</gene>
<dbReference type="InterPro" id="IPR051299">
    <property type="entry name" value="AB_hydrolase_lip/est"/>
</dbReference>